<dbReference type="InterPro" id="IPR013517">
    <property type="entry name" value="FG-GAP"/>
</dbReference>
<dbReference type="AlphaFoldDB" id="A0A937X2A5"/>
<feature type="repeat" description="TPR" evidence="2">
    <location>
        <begin position="21"/>
        <end position="54"/>
    </location>
</feature>
<dbReference type="Pfam" id="PF13432">
    <property type="entry name" value="TPR_16"/>
    <property type="match status" value="1"/>
</dbReference>
<dbReference type="Proteomes" id="UP000703893">
    <property type="component" value="Unassembled WGS sequence"/>
</dbReference>
<evidence type="ECO:0000313" key="4">
    <source>
        <dbReference type="EMBL" id="MBM3274583.1"/>
    </source>
</evidence>
<name>A0A937X2A5_9BACT</name>
<dbReference type="PANTHER" id="PTHR16026">
    <property type="entry name" value="CARTILAGE ACIDIC PROTEIN 1"/>
    <property type="match status" value="1"/>
</dbReference>
<dbReference type="Gene3D" id="1.25.40.10">
    <property type="entry name" value="Tetratricopeptide repeat domain"/>
    <property type="match status" value="1"/>
</dbReference>
<keyword evidence="2" id="KW-0802">TPR repeat</keyword>
<feature type="non-terminal residue" evidence="4">
    <location>
        <position position="1"/>
    </location>
</feature>
<dbReference type="Pfam" id="PF13517">
    <property type="entry name" value="FG-GAP_3"/>
    <property type="match status" value="3"/>
</dbReference>
<organism evidence="4 5">
    <name type="scientific">Candidatus Tanganyikabacteria bacterium</name>
    <dbReference type="NCBI Taxonomy" id="2961651"/>
    <lineage>
        <taxon>Bacteria</taxon>
        <taxon>Bacillati</taxon>
        <taxon>Candidatus Sericytochromatia</taxon>
        <taxon>Candidatus Tanganyikabacteria</taxon>
    </lineage>
</organism>
<keyword evidence="1" id="KW-0732">Signal</keyword>
<evidence type="ECO:0000256" key="2">
    <source>
        <dbReference type="PROSITE-ProRule" id="PRU00339"/>
    </source>
</evidence>
<feature type="domain" description="ASPIC/UnbV" evidence="3">
    <location>
        <begin position="545"/>
        <end position="599"/>
    </location>
</feature>
<proteinExistence type="predicted"/>
<gene>
    <name evidence="4" type="ORF">FJZ00_05500</name>
</gene>
<evidence type="ECO:0000256" key="1">
    <source>
        <dbReference type="ARBA" id="ARBA00022729"/>
    </source>
</evidence>
<dbReference type="InterPro" id="IPR027039">
    <property type="entry name" value="Crtac1"/>
</dbReference>
<reference evidence="4 5" key="1">
    <citation type="submission" date="2019-03" db="EMBL/GenBank/DDBJ databases">
        <title>Lake Tanganyika Metagenome-Assembled Genomes (MAGs).</title>
        <authorList>
            <person name="Tran P."/>
        </authorList>
    </citation>
    <scope>NUCLEOTIDE SEQUENCE [LARGE SCALE GENOMIC DNA]</scope>
    <source>
        <strain evidence="4">K_DeepCast_65m_m2_236</strain>
    </source>
</reference>
<feature type="non-terminal residue" evidence="4">
    <location>
        <position position="939"/>
    </location>
</feature>
<protein>
    <submittedName>
        <fullName evidence="4">VCBS repeat-containing protein</fullName>
    </submittedName>
</protein>
<comment type="caution">
    <text evidence="4">The sequence shown here is derived from an EMBL/GenBank/DDBJ whole genome shotgun (WGS) entry which is preliminary data.</text>
</comment>
<dbReference type="InterPro" id="IPR019734">
    <property type="entry name" value="TPR_rpt"/>
</dbReference>
<dbReference type="Gene3D" id="2.130.10.130">
    <property type="entry name" value="Integrin alpha, N-terminal"/>
    <property type="match status" value="1"/>
</dbReference>
<sequence>GRNDLARLRFEDVRRKDDSDAGTRVQLAQIALEERRYDDAVEALRPVVATEPHHVTASYVLGLALVRAGKSEGQQWLDRAQALRQAGTGVTLGTGYLEQGRFAEAMSATGTEATLVHTAPARATFSVMPLGAPSLLPAPSSPFGHSYLPSDLDEAGAASLAAGLGGGVTLLDADGDGDLDVFTASAGSQQLWRNDGAVWNDATAAAGLQAVPAASTAIGAVAADYDNDGRPDVFVLRFGTSSLYHNEGGGRFRDVTREAALPPYPYLAGAAAFGDLDHDGDLDLVIAGLADIDATGRLPGPARLFPQEFVAAPWQVVRNNRNGSFTDVTRETGFDTRGRAVAIVPADFDNRRDLDLLLVYVDAPPVLLSNQRDGTFRDIAAQVGLETVGGATAVATGDVNHDDWPDLFFAGRDRGTLALSDGQGRFTLTSGPPEAGALHASQAIDYDGDGLLDLIGWADGRPRVWRHLGLDWRDETTGAIPQADSSRASRLDSSRGVAAADLDGDGDTDMVSRGAGAVWLWRNAADARHVSVRVTLQGRVSNASGVGAKVQVRAGSLWSRRDVSAATPAVAASDLVFGLGPRRGADAVRVLWPSGIVQTELPAADAGSNAATLSGSLRVEELDRKPSSCPLLFTWSGERFEFVTDFLGAGEMGAWVGPGAYAHPDPVELVRIGAEQLQPRQGRLELRLTNELEEVLFLDRVQLMAVDHPHDTEVFPDAGMTSPPKPDRLLAVRRPRPPAAVRDDAGRDMMGSLARIDRVFADGFRLAPIRGYAAPHALMIDLGTTDADVVLLTGWTDYAFSSDNVAAHQAGLQQQPPILEVKTRSGLWRTLEIPVGMPVGRPQTVPIVLAGQLRAGEHELRLTTNLRIYWDRLQVGQLVTEPPGAREVVLRSAALAERGFSAVVRPDARGPDSYDYSRVSQDSPWKAFPGWYTPAGDVL</sequence>
<accession>A0A937X2A5</accession>
<dbReference type="SUPFAM" id="SSF48452">
    <property type="entry name" value="TPR-like"/>
    <property type="match status" value="1"/>
</dbReference>
<dbReference type="PROSITE" id="PS50005">
    <property type="entry name" value="TPR"/>
    <property type="match status" value="1"/>
</dbReference>
<dbReference type="InterPro" id="IPR011519">
    <property type="entry name" value="UnbV_ASPIC"/>
</dbReference>
<dbReference type="PANTHER" id="PTHR16026:SF0">
    <property type="entry name" value="CARTILAGE ACIDIC PROTEIN 1"/>
    <property type="match status" value="1"/>
</dbReference>
<dbReference type="InterPro" id="IPR011990">
    <property type="entry name" value="TPR-like_helical_dom_sf"/>
</dbReference>
<dbReference type="InterPro" id="IPR028994">
    <property type="entry name" value="Integrin_alpha_N"/>
</dbReference>
<evidence type="ECO:0000313" key="5">
    <source>
        <dbReference type="Proteomes" id="UP000703893"/>
    </source>
</evidence>
<dbReference type="EMBL" id="VGJX01000259">
    <property type="protein sequence ID" value="MBM3274583.1"/>
    <property type="molecule type" value="Genomic_DNA"/>
</dbReference>
<dbReference type="SUPFAM" id="SSF69318">
    <property type="entry name" value="Integrin alpha N-terminal domain"/>
    <property type="match status" value="2"/>
</dbReference>
<evidence type="ECO:0000259" key="3">
    <source>
        <dbReference type="Pfam" id="PF07593"/>
    </source>
</evidence>
<dbReference type="Pfam" id="PF07593">
    <property type="entry name" value="UnbV_ASPIC"/>
    <property type="match status" value="1"/>
</dbReference>